<keyword evidence="1" id="KW-1133">Transmembrane helix</keyword>
<dbReference type="STRING" id="1202768.SAMN05216285_1524"/>
<dbReference type="RefSeq" id="WP_049988541.1">
    <property type="nucleotide sequence ID" value="NZ_FOIS01000002.1"/>
</dbReference>
<evidence type="ECO:0000313" key="3">
    <source>
        <dbReference type="Proteomes" id="UP000183275"/>
    </source>
</evidence>
<accession>A0A1I0NB42</accession>
<dbReference type="Proteomes" id="UP000183275">
    <property type="component" value="Unassembled WGS sequence"/>
</dbReference>
<feature type="transmembrane region" description="Helical" evidence="1">
    <location>
        <begin position="112"/>
        <end position="130"/>
    </location>
</feature>
<keyword evidence="3" id="KW-1185">Reference proteome</keyword>
<protein>
    <submittedName>
        <fullName evidence="2">Uncharacterized protein</fullName>
    </submittedName>
</protein>
<evidence type="ECO:0000256" key="1">
    <source>
        <dbReference type="SAM" id="Phobius"/>
    </source>
</evidence>
<proteinExistence type="predicted"/>
<name>A0A1I0NB42_9EURY</name>
<keyword evidence="1" id="KW-0812">Transmembrane</keyword>
<feature type="transmembrane region" description="Helical" evidence="1">
    <location>
        <begin position="80"/>
        <end position="97"/>
    </location>
</feature>
<gene>
    <name evidence="2" type="ORF">SAMN05216285_1524</name>
</gene>
<dbReference type="EMBL" id="FOIS01000002">
    <property type="protein sequence ID" value="SEV98393.1"/>
    <property type="molecule type" value="Genomic_DNA"/>
</dbReference>
<feature type="transmembrane region" description="Helical" evidence="1">
    <location>
        <begin position="50"/>
        <end position="68"/>
    </location>
</feature>
<evidence type="ECO:0000313" key="2">
    <source>
        <dbReference type="EMBL" id="SEV98393.1"/>
    </source>
</evidence>
<keyword evidence="1" id="KW-0472">Membrane</keyword>
<reference evidence="3" key="1">
    <citation type="submission" date="2016-10" db="EMBL/GenBank/DDBJ databases">
        <authorList>
            <person name="Varghese N."/>
        </authorList>
    </citation>
    <scope>NUCLEOTIDE SEQUENCE [LARGE SCALE GENOMIC DNA]</scope>
    <source>
        <strain evidence="3">CGMCC 1.12284</strain>
    </source>
</reference>
<organism evidence="2 3">
    <name type="scientific">Natrinema salifodinae</name>
    <dbReference type="NCBI Taxonomy" id="1202768"/>
    <lineage>
        <taxon>Archaea</taxon>
        <taxon>Methanobacteriati</taxon>
        <taxon>Methanobacteriota</taxon>
        <taxon>Stenosarchaea group</taxon>
        <taxon>Halobacteria</taxon>
        <taxon>Halobacteriales</taxon>
        <taxon>Natrialbaceae</taxon>
        <taxon>Natrinema</taxon>
    </lineage>
</organism>
<dbReference type="AlphaFoldDB" id="A0A1I0NB42"/>
<feature type="transmembrane region" description="Helical" evidence="1">
    <location>
        <begin position="7"/>
        <end position="26"/>
    </location>
</feature>
<sequence>MVLEQPLEWAQEGVAILLIAFVISWIKDHFYTAGSTAFIFRGNFKTKQETYLIIVGSILSAAILSGWLKTEVLGFLSDTRFFLFALGLALILTLIYVNDSVDSWRFNDGNEFTYAVLITGCSLMGYAIFVA</sequence>